<evidence type="ECO:0000259" key="1">
    <source>
        <dbReference type="Pfam" id="PF01850"/>
    </source>
</evidence>
<dbReference type="AlphaFoldDB" id="A0AAU8LZ35"/>
<organism evidence="2">
    <name type="scientific">Candidatus Electrothrix aestuarii</name>
    <dbReference type="NCBI Taxonomy" id="3062594"/>
    <lineage>
        <taxon>Bacteria</taxon>
        <taxon>Pseudomonadati</taxon>
        <taxon>Thermodesulfobacteriota</taxon>
        <taxon>Desulfobulbia</taxon>
        <taxon>Desulfobulbales</taxon>
        <taxon>Desulfobulbaceae</taxon>
        <taxon>Candidatus Electrothrix</taxon>
    </lineage>
</organism>
<gene>
    <name evidence="2" type="ORF">Q3M24_05120</name>
</gene>
<protein>
    <submittedName>
        <fullName evidence="2">PIN domain-containing protein</fullName>
    </submittedName>
</protein>
<dbReference type="KEGG" id="eaj:Q3M24_05120"/>
<reference evidence="2" key="1">
    <citation type="journal article" date="2024" name="Syst. Appl. Microbiol.">
        <title>First single-strain enrichments of Electrothrix cable bacteria, description of E. aestuarii sp. nov. and E. rattekaaiensis sp. nov., and proposal of a cable bacteria taxonomy following the rules of the SeqCode.</title>
        <authorList>
            <person name="Plum-Jensen L.E."/>
            <person name="Schramm A."/>
            <person name="Marshall I.P.G."/>
        </authorList>
    </citation>
    <scope>NUCLEOTIDE SEQUENCE</scope>
    <source>
        <strain evidence="2">Rat1</strain>
    </source>
</reference>
<dbReference type="EMBL" id="CP159373">
    <property type="protein sequence ID" value="XCN74140.1"/>
    <property type="molecule type" value="Genomic_DNA"/>
</dbReference>
<feature type="domain" description="PIN" evidence="1">
    <location>
        <begin position="8"/>
        <end position="65"/>
    </location>
</feature>
<dbReference type="SUPFAM" id="SSF88723">
    <property type="entry name" value="PIN domain-like"/>
    <property type="match status" value="1"/>
</dbReference>
<dbReference type="Pfam" id="PF01850">
    <property type="entry name" value="PIN"/>
    <property type="match status" value="1"/>
</dbReference>
<accession>A0AAU8LZ35</accession>
<name>A0AAU8LZ35_9BACT</name>
<dbReference type="Gene3D" id="3.40.50.1010">
    <property type="entry name" value="5'-nuclease"/>
    <property type="match status" value="1"/>
</dbReference>
<dbReference type="InterPro" id="IPR002716">
    <property type="entry name" value="PIN_dom"/>
</dbReference>
<sequence length="83" mass="9187">MLLQWVDEDLQERFRGRIIPFDLQVAAVWGKMQAKAEMSGKIMPIIDGMIAATAIRHSFAVATRNISDMEAGGAVLVNPWDGE</sequence>
<evidence type="ECO:0000313" key="2">
    <source>
        <dbReference type="EMBL" id="XCN74140.1"/>
    </source>
</evidence>
<proteinExistence type="predicted"/>
<dbReference type="InterPro" id="IPR029060">
    <property type="entry name" value="PIN-like_dom_sf"/>
</dbReference>
<reference evidence="2" key="2">
    <citation type="submission" date="2024-06" db="EMBL/GenBank/DDBJ databases">
        <authorList>
            <person name="Plum-Jensen L.E."/>
            <person name="Schramm A."/>
            <person name="Marshall I.P.G."/>
        </authorList>
    </citation>
    <scope>NUCLEOTIDE SEQUENCE</scope>
    <source>
        <strain evidence="2">Rat1</strain>
    </source>
</reference>